<dbReference type="Gene3D" id="2.30.42.10">
    <property type="match status" value="3"/>
</dbReference>
<dbReference type="CDD" id="cd00136">
    <property type="entry name" value="PDZ_canonical"/>
    <property type="match status" value="1"/>
</dbReference>
<dbReference type="SUPFAM" id="SSF50156">
    <property type="entry name" value="PDZ domain-like"/>
    <property type="match status" value="3"/>
</dbReference>
<feature type="region of interest" description="Disordered" evidence="1">
    <location>
        <begin position="77"/>
        <end position="97"/>
    </location>
</feature>
<dbReference type="PANTHER" id="PTHR11324:SF16">
    <property type="entry name" value="PDZ DOMAIN-CONTAINING PROTEIN 2"/>
    <property type="match status" value="1"/>
</dbReference>
<dbReference type="STRING" id="76193.A0A194QYU1"/>
<feature type="compositionally biased region" description="Basic residues" evidence="1">
    <location>
        <begin position="437"/>
        <end position="447"/>
    </location>
</feature>
<dbReference type="PANTHER" id="PTHR11324">
    <property type="entry name" value="IL16-RELATED"/>
    <property type="match status" value="1"/>
</dbReference>
<feature type="region of interest" description="Disordered" evidence="1">
    <location>
        <begin position="409"/>
        <end position="461"/>
    </location>
</feature>
<dbReference type="EMBL" id="KQ461150">
    <property type="protein sequence ID" value="KPJ08756.1"/>
    <property type="molecule type" value="Genomic_DNA"/>
</dbReference>
<feature type="region of interest" description="Disordered" evidence="1">
    <location>
        <begin position="1"/>
        <end position="45"/>
    </location>
</feature>
<evidence type="ECO:0000313" key="3">
    <source>
        <dbReference type="EMBL" id="KPJ08756.1"/>
    </source>
</evidence>
<feature type="region of interest" description="Disordered" evidence="1">
    <location>
        <begin position="319"/>
        <end position="338"/>
    </location>
</feature>
<dbReference type="AlphaFoldDB" id="A0A194QYU1"/>
<evidence type="ECO:0000259" key="2">
    <source>
        <dbReference type="PROSITE" id="PS50106"/>
    </source>
</evidence>
<dbReference type="Proteomes" id="UP000053240">
    <property type="component" value="Unassembled WGS sequence"/>
</dbReference>
<proteinExistence type="predicted"/>
<feature type="compositionally biased region" description="Polar residues" evidence="1">
    <location>
        <begin position="77"/>
        <end position="94"/>
    </location>
</feature>
<protein>
    <submittedName>
        <fullName evidence="3">Tyrosine-protein phosphatase non-receptor type 13</fullName>
    </submittedName>
</protein>
<evidence type="ECO:0000313" key="4">
    <source>
        <dbReference type="Proteomes" id="UP000053240"/>
    </source>
</evidence>
<feature type="compositionally biased region" description="Basic and acidic residues" evidence="1">
    <location>
        <begin position="493"/>
        <end position="503"/>
    </location>
</feature>
<feature type="domain" description="PDZ" evidence="2">
    <location>
        <begin position="532"/>
        <end position="619"/>
    </location>
</feature>
<name>A0A194QYU1_PAPMA</name>
<feature type="region of interest" description="Disordered" evidence="1">
    <location>
        <begin position="493"/>
        <end position="524"/>
    </location>
</feature>
<dbReference type="SMART" id="SM00228">
    <property type="entry name" value="PDZ"/>
    <property type="match status" value="2"/>
</dbReference>
<dbReference type="InterPro" id="IPR001478">
    <property type="entry name" value="PDZ"/>
</dbReference>
<dbReference type="PROSITE" id="PS50106">
    <property type="entry name" value="PDZ"/>
    <property type="match status" value="2"/>
</dbReference>
<feature type="domain" description="PDZ" evidence="2">
    <location>
        <begin position="793"/>
        <end position="866"/>
    </location>
</feature>
<feature type="compositionally biased region" description="Low complexity" evidence="1">
    <location>
        <begin position="696"/>
        <end position="705"/>
    </location>
</feature>
<keyword evidence="3" id="KW-0675">Receptor</keyword>
<dbReference type="InterPro" id="IPR036034">
    <property type="entry name" value="PDZ_sf"/>
</dbReference>
<feature type="compositionally biased region" description="Basic and acidic residues" evidence="1">
    <location>
        <begin position="19"/>
        <end position="29"/>
    </location>
</feature>
<sequence>MRWFRKGEPPRLLAVSPDTETRSTRRSRIDMSPVRYSNRKSSSSSVETNFYNLNDQIIIVDKSPHLCREIETSATRRVSLQNGPTSPQENYNTCRKNRGGSLEKEFMVYREKRNPLLDKVKNTKLSCFKSNGPLRHCDDAASTSGSDCSGFGHVEEISQCRYPGNYSETHNEFENHNPWVKLPNYDDDVFYAKSSITSPDECRWREGKSLSNRGTRCYSSGSECDRYHAIPKAGAKLSKSSDQIFNDDFEPYDEDLPITIKSDKKTDKHKIKNDKDTIGPSSCLSAKLRAMSDRYLKSSTNRFFSKLYKQNGEEDEAVNSGIDNVTKPSGSKSRKKRGGVKAKLRSFSYGALPGLDEFQKGQSAIFHDDIYHVSCDDENILIHDCEDADSGILVNESAASSVFDSDRISSRCDSSASHSNPQGACHGRSVSGDQTYKKARVSGRRSRDRTECAKSKVRHNQRALSLDRKEILRRMPKDGLDYEEPQYLQLTEKQKMRQRDVSRGDTGIPPIPPCRKPSKGNNHNKVHSEFKVVRILRRNPTDELGIFIAKTKLSDEGHVGYLVAHVVPGGLAAKEGSLRIGDELLNVNGRRLRDLTMPEAKEALRSGASEIDIVICRQREKKSPEIRQREQPQKSHVLMRESSVDYENAIILGKERAIDKYDVRVERRQPQDESTCNRDALSAADEATGGAPGPPSHAGSAGGHSHFLKGQNASYSSMNNKLLRRQVVSYGGSNKEALALSCASEVVDVDTPDCAADRTGDKTDSENEVQTPSTANFCTLPRRPRAPTHTYHTITFEKGHGKRPLGFTIVGGRDSPRGPLGIFIKSILPQGQAIEDGRLKAGDEVLAVNGQACHELAHVEALALFKAKITLNISFPGDEVLAVNGQACHELAHVEALALFKAVRSGTIELRVCRRIKSAQSTKAKSCTDLLNDDD</sequence>
<gene>
    <name evidence="3" type="ORF">RR48_06244</name>
</gene>
<evidence type="ECO:0000256" key="1">
    <source>
        <dbReference type="SAM" id="MobiDB-lite"/>
    </source>
</evidence>
<dbReference type="InParanoid" id="A0A194QYU1"/>
<organism evidence="3 4">
    <name type="scientific">Papilio machaon</name>
    <name type="common">Old World swallowtail butterfly</name>
    <dbReference type="NCBI Taxonomy" id="76193"/>
    <lineage>
        <taxon>Eukaryota</taxon>
        <taxon>Metazoa</taxon>
        <taxon>Ecdysozoa</taxon>
        <taxon>Arthropoda</taxon>
        <taxon>Hexapoda</taxon>
        <taxon>Insecta</taxon>
        <taxon>Pterygota</taxon>
        <taxon>Neoptera</taxon>
        <taxon>Endopterygota</taxon>
        <taxon>Lepidoptera</taxon>
        <taxon>Glossata</taxon>
        <taxon>Ditrysia</taxon>
        <taxon>Papilionoidea</taxon>
        <taxon>Papilionidae</taxon>
        <taxon>Papilioninae</taxon>
        <taxon>Papilio</taxon>
    </lineage>
</organism>
<feature type="region of interest" description="Disordered" evidence="1">
    <location>
        <begin position="684"/>
        <end position="711"/>
    </location>
</feature>
<accession>A0A194QYU1</accession>
<keyword evidence="4" id="KW-1185">Reference proteome</keyword>
<reference evidence="3 4" key="1">
    <citation type="journal article" date="2015" name="Nat. Commun.">
        <title>Outbred genome sequencing and CRISPR/Cas9 gene editing in butterflies.</title>
        <authorList>
            <person name="Li X."/>
            <person name="Fan D."/>
            <person name="Zhang W."/>
            <person name="Liu G."/>
            <person name="Zhang L."/>
            <person name="Zhao L."/>
            <person name="Fang X."/>
            <person name="Chen L."/>
            <person name="Dong Y."/>
            <person name="Chen Y."/>
            <person name="Ding Y."/>
            <person name="Zhao R."/>
            <person name="Feng M."/>
            <person name="Zhu Y."/>
            <person name="Feng Y."/>
            <person name="Jiang X."/>
            <person name="Zhu D."/>
            <person name="Xiang H."/>
            <person name="Feng X."/>
            <person name="Li S."/>
            <person name="Wang J."/>
            <person name="Zhang G."/>
            <person name="Kronforst M.R."/>
            <person name="Wang W."/>
        </authorList>
    </citation>
    <scope>NUCLEOTIDE SEQUENCE [LARGE SCALE GENOMIC DNA]</scope>
    <source>
        <strain evidence="3">Ya'a_city_454_Pm</strain>
        <tissue evidence="3">Whole body</tissue>
    </source>
</reference>
<dbReference type="Pfam" id="PF00595">
    <property type="entry name" value="PDZ"/>
    <property type="match status" value="2"/>
</dbReference>